<organism evidence="2 3">
    <name type="scientific">Xenopus laevis</name>
    <name type="common">African clawed frog</name>
    <dbReference type="NCBI Taxonomy" id="8355"/>
    <lineage>
        <taxon>Eukaryota</taxon>
        <taxon>Metazoa</taxon>
        <taxon>Chordata</taxon>
        <taxon>Craniata</taxon>
        <taxon>Vertebrata</taxon>
        <taxon>Euteleostomi</taxon>
        <taxon>Amphibia</taxon>
        <taxon>Batrachia</taxon>
        <taxon>Anura</taxon>
        <taxon>Pipoidea</taxon>
        <taxon>Pipidae</taxon>
        <taxon>Xenopodinae</taxon>
        <taxon>Xenopus</taxon>
        <taxon>Xenopus</taxon>
    </lineage>
</organism>
<dbReference type="AlphaFoldDB" id="A0A974CJN7"/>
<accession>A0A974CJN7</accession>
<dbReference type="EMBL" id="CM004477">
    <property type="protein sequence ID" value="OCT73905.1"/>
    <property type="molecule type" value="Genomic_DNA"/>
</dbReference>
<feature type="region of interest" description="Disordered" evidence="1">
    <location>
        <begin position="1"/>
        <end position="58"/>
    </location>
</feature>
<evidence type="ECO:0000256" key="1">
    <source>
        <dbReference type="SAM" id="MobiDB-lite"/>
    </source>
</evidence>
<evidence type="ECO:0000313" key="2">
    <source>
        <dbReference type="EMBL" id="OCT73905.1"/>
    </source>
</evidence>
<gene>
    <name evidence="2" type="ORF">XELAEV_18032870mg</name>
</gene>
<sequence length="78" mass="8835">MAEVGRSQNLDKNKIQNGGPNLADKNPNAAREEVTLLEQPPVESSQTQHRADIPQVEMGRKKVDDMRFMITCTNWMKP</sequence>
<name>A0A974CJN7_XENLA</name>
<reference evidence="3" key="1">
    <citation type="journal article" date="2016" name="Nature">
        <title>Genome evolution in the allotetraploid frog Xenopus laevis.</title>
        <authorList>
            <person name="Session A.M."/>
            <person name="Uno Y."/>
            <person name="Kwon T."/>
            <person name="Chapman J.A."/>
            <person name="Toyoda A."/>
            <person name="Takahashi S."/>
            <person name="Fukui A."/>
            <person name="Hikosaka A."/>
            <person name="Suzuki A."/>
            <person name="Kondo M."/>
            <person name="van Heeringen S.J."/>
            <person name="Quigley I."/>
            <person name="Heinz S."/>
            <person name="Ogino H."/>
            <person name="Ochi H."/>
            <person name="Hellsten U."/>
            <person name="Lyons J.B."/>
            <person name="Simakov O."/>
            <person name="Putnam N."/>
            <person name="Stites J."/>
            <person name="Kuroki Y."/>
            <person name="Tanaka T."/>
            <person name="Michiue T."/>
            <person name="Watanabe M."/>
            <person name="Bogdanovic O."/>
            <person name="Lister R."/>
            <person name="Georgiou G."/>
            <person name="Paranjpe S.S."/>
            <person name="van Kruijsbergen I."/>
            <person name="Shu S."/>
            <person name="Carlson J."/>
            <person name="Kinoshita T."/>
            <person name="Ohta Y."/>
            <person name="Mawaribuchi S."/>
            <person name="Jenkins J."/>
            <person name="Grimwood J."/>
            <person name="Schmutz J."/>
            <person name="Mitros T."/>
            <person name="Mozaffari S.V."/>
            <person name="Suzuki Y."/>
            <person name="Haramoto Y."/>
            <person name="Yamamoto T.S."/>
            <person name="Takagi C."/>
            <person name="Heald R."/>
            <person name="Miller K."/>
            <person name="Haudenschild C."/>
            <person name="Kitzman J."/>
            <person name="Nakayama T."/>
            <person name="Izutsu Y."/>
            <person name="Robert J."/>
            <person name="Fortriede J."/>
            <person name="Burns K."/>
            <person name="Lotay V."/>
            <person name="Karimi K."/>
            <person name="Yasuoka Y."/>
            <person name="Dichmann D.S."/>
            <person name="Flajnik M.F."/>
            <person name="Houston D.W."/>
            <person name="Shendure J."/>
            <person name="DuPasquier L."/>
            <person name="Vize P.D."/>
            <person name="Zorn A.M."/>
            <person name="Ito M."/>
            <person name="Marcotte E.M."/>
            <person name="Wallingford J.B."/>
            <person name="Ito Y."/>
            <person name="Asashima M."/>
            <person name="Ueno N."/>
            <person name="Matsuda Y."/>
            <person name="Veenstra G.J."/>
            <person name="Fujiyama A."/>
            <person name="Harland R.M."/>
            <person name="Taira M."/>
            <person name="Rokhsar D.S."/>
        </authorList>
    </citation>
    <scope>NUCLEOTIDE SEQUENCE [LARGE SCALE GENOMIC DNA]</scope>
    <source>
        <strain evidence="3">J</strain>
    </source>
</reference>
<evidence type="ECO:0000313" key="3">
    <source>
        <dbReference type="Proteomes" id="UP000694892"/>
    </source>
</evidence>
<protein>
    <submittedName>
        <fullName evidence="2">Uncharacterized protein</fullName>
    </submittedName>
</protein>
<dbReference type="Proteomes" id="UP000694892">
    <property type="component" value="Chromosome 6S"/>
</dbReference>
<proteinExistence type="predicted"/>